<proteinExistence type="predicted"/>
<evidence type="ECO:0000313" key="2">
    <source>
        <dbReference type="Proteomes" id="UP001224325"/>
    </source>
</evidence>
<dbReference type="KEGG" id="mlil:QLS71_013875"/>
<sequence length="74" mass="8526">MTKFRKYRTDFLLPKSSFFIGMGSAFNVFGNYYKFNTSKTSVEADFKAIQSDWGVIGQDIEKAIKKVKKELSLK</sequence>
<accession>A0AAU7EDQ2</accession>
<gene>
    <name evidence="1" type="ORF">QLS71_013875</name>
</gene>
<reference evidence="1" key="1">
    <citation type="submission" date="2024-04" db="EMBL/GenBank/DDBJ databases">
        <title>Mariniflexile litorale, isolated from the shallow sediments of the Sea of Japan.</title>
        <authorList>
            <person name="Romanenko L."/>
            <person name="Isaeva M."/>
        </authorList>
    </citation>
    <scope>NUCLEOTIDE SEQUENCE [LARGE SCALE GENOMIC DNA]</scope>
    <source>
        <strain evidence="1">KMM 9835</strain>
    </source>
</reference>
<protein>
    <submittedName>
        <fullName evidence="1">Uncharacterized protein</fullName>
    </submittedName>
</protein>
<dbReference type="Proteomes" id="UP001224325">
    <property type="component" value="Chromosome"/>
</dbReference>
<dbReference type="EMBL" id="CP155618">
    <property type="protein sequence ID" value="XBL13403.1"/>
    <property type="molecule type" value="Genomic_DNA"/>
</dbReference>
<evidence type="ECO:0000313" key="1">
    <source>
        <dbReference type="EMBL" id="XBL13403.1"/>
    </source>
</evidence>
<name>A0AAU7EDQ2_9FLAO</name>
<dbReference type="RefSeq" id="WP_308993957.1">
    <property type="nucleotide sequence ID" value="NZ_CP155618.1"/>
</dbReference>
<organism evidence="1 2">
    <name type="scientific">Mariniflexile litorale</name>
    <dbReference type="NCBI Taxonomy" id="3045158"/>
    <lineage>
        <taxon>Bacteria</taxon>
        <taxon>Pseudomonadati</taxon>
        <taxon>Bacteroidota</taxon>
        <taxon>Flavobacteriia</taxon>
        <taxon>Flavobacteriales</taxon>
        <taxon>Flavobacteriaceae</taxon>
        <taxon>Mariniflexile</taxon>
    </lineage>
</organism>
<dbReference type="AlphaFoldDB" id="A0AAU7EDQ2"/>
<keyword evidence="2" id="KW-1185">Reference proteome</keyword>